<gene>
    <name evidence="2" type="ORF">KSU80_20670</name>
</gene>
<keyword evidence="1" id="KW-0472">Membrane</keyword>
<keyword evidence="1" id="KW-0998">Cell outer membrane</keyword>
<accession>A0AB35CDI7</accession>
<dbReference type="AlphaFoldDB" id="A0AB35CDI7"/>
<keyword evidence="1" id="KW-0812">Transmembrane</keyword>
<proteinExistence type="inferred from homology"/>
<comment type="caution">
    <text evidence="2">The sequence shown here is derived from an EMBL/GenBank/DDBJ whole genome shotgun (WGS) entry which is preliminary data.</text>
</comment>
<organism evidence="2 3">
    <name type="scientific">Phocaeicola dorei</name>
    <dbReference type="NCBI Taxonomy" id="357276"/>
    <lineage>
        <taxon>Bacteria</taxon>
        <taxon>Pseudomonadati</taxon>
        <taxon>Bacteroidota</taxon>
        <taxon>Bacteroidia</taxon>
        <taxon>Bacteroidales</taxon>
        <taxon>Bacteroidaceae</taxon>
        <taxon>Phocaeicola</taxon>
    </lineage>
</organism>
<evidence type="ECO:0000256" key="1">
    <source>
        <dbReference type="PROSITE-ProRule" id="PRU01360"/>
    </source>
</evidence>
<dbReference type="Proteomes" id="UP000777173">
    <property type="component" value="Unassembled WGS sequence"/>
</dbReference>
<keyword evidence="1" id="KW-0813">Transport</keyword>
<dbReference type="PROSITE" id="PS52016">
    <property type="entry name" value="TONB_DEPENDENT_REC_3"/>
    <property type="match status" value="1"/>
</dbReference>
<dbReference type="NCBIfam" id="TIGR04056">
    <property type="entry name" value="OMP_RagA_SusC"/>
    <property type="match status" value="1"/>
</dbReference>
<dbReference type="GO" id="GO:0009279">
    <property type="term" value="C:cell outer membrane"/>
    <property type="evidence" value="ECO:0007669"/>
    <property type="project" value="UniProtKB-SubCell"/>
</dbReference>
<dbReference type="InterPro" id="IPR039426">
    <property type="entry name" value="TonB-dep_rcpt-like"/>
</dbReference>
<protein>
    <submittedName>
        <fullName evidence="2">SusC/RagA family TonB-linked outer membrane protein</fullName>
    </submittedName>
</protein>
<dbReference type="InterPro" id="IPR023996">
    <property type="entry name" value="TonB-dep_OMP_SusC/RagA"/>
</dbReference>
<sequence>HVQLFTHIYQLKLIPPTGYINENILTYDFSVGKHSFNLLAGHSIQATRWDKNEASKQGFATDNIYEMDGGTMNDHVTGSAEESSLQSFFGRLNYNYGGRYLLEMNVRHDGSSRMPKAHRYATFPSFSGAWIMTNEKFMENVKFLHSLKLRGSWGKLGNQEIGNYAYAATLAASGSYYFGDSKQIGMKTAKIPNENIKWETTTITDFGFDAAFWGGKINVTFDWYEKNTSDILMKLAMPGIFLGSLDAPYQNAGKVRNRGWELAANYFDQKGDWAWQAGFSLSGVKNEITDMKGVEDISNNTINREGEAIGSYYGLKAIGIYRTQADLDRVNANGQKILQNNQEPQLGDIMYEDIDNNGNINDADRTVIGNPFPKMQYSFNLGFSYKDFDVNTFWQGIAGVYRYNWDETTISNGGNKTSRWLDRWSESNPDGSMPRLGGTINNNYSSFWLTKGDYLRLKNLEIGYTFRQREFLTKLGVQSLRLYLAGTNLLTFTSLDDYDPEKLSTDSRNDVHPNTRTYSFGVNVKF</sequence>
<evidence type="ECO:0000313" key="3">
    <source>
        <dbReference type="Proteomes" id="UP000777173"/>
    </source>
</evidence>
<dbReference type="EMBL" id="JAHOAX010000032">
    <property type="protein sequence ID" value="MBV3125565.1"/>
    <property type="molecule type" value="Genomic_DNA"/>
</dbReference>
<evidence type="ECO:0000313" key="2">
    <source>
        <dbReference type="EMBL" id="MBV3125565.1"/>
    </source>
</evidence>
<comment type="similarity">
    <text evidence="1">Belongs to the TonB-dependent receptor family.</text>
</comment>
<dbReference type="RefSeq" id="WP_217801831.1">
    <property type="nucleotide sequence ID" value="NZ_JAHOAX010000032.1"/>
</dbReference>
<reference evidence="2" key="1">
    <citation type="submission" date="2021-06" db="EMBL/GenBank/DDBJ databases">
        <title>Collection of gut derived symbiotic bacterial strains cultured from healthy donors.</title>
        <authorList>
            <person name="Lin H."/>
            <person name="Littmann E."/>
            <person name="Pamer E.G."/>
        </authorList>
    </citation>
    <scope>NUCLEOTIDE SEQUENCE</scope>
    <source>
        <strain evidence="2">MSK.5.10</strain>
    </source>
</reference>
<keyword evidence="1" id="KW-1134">Transmembrane beta strand</keyword>
<name>A0AB35CDI7_9BACT</name>
<comment type="subcellular location">
    <subcellularLocation>
        <location evidence="1">Cell outer membrane</location>
        <topology evidence="1">Multi-pass membrane protein</topology>
    </subcellularLocation>
</comment>
<feature type="non-terminal residue" evidence="2">
    <location>
        <position position="1"/>
    </location>
</feature>